<dbReference type="AlphaFoldDB" id="A0A1M5ZP16"/>
<dbReference type="Gene3D" id="1.20.120.340">
    <property type="entry name" value="Flagellar protein FliS"/>
    <property type="match status" value="1"/>
</dbReference>
<evidence type="ECO:0000256" key="5">
    <source>
        <dbReference type="ARBA" id="ARBA00023186"/>
    </source>
</evidence>
<keyword evidence="5" id="KW-0143">Chaperone</keyword>
<comment type="similarity">
    <text evidence="2">Belongs to the FliS family.</text>
</comment>
<dbReference type="EMBL" id="FQXK01000021">
    <property type="protein sequence ID" value="SHI25941.1"/>
    <property type="molecule type" value="Genomic_DNA"/>
</dbReference>
<dbReference type="OrthoDB" id="1767099at2"/>
<dbReference type="GO" id="GO:0044780">
    <property type="term" value="P:bacterial-type flagellum assembly"/>
    <property type="evidence" value="ECO:0007669"/>
    <property type="project" value="InterPro"/>
</dbReference>
<dbReference type="InterPro" id="IPR003713">
    <property type="entry name" value="FliS"/>
</dbReference>
<comment type="subcellular location">
    <subcellularLocation>
        <location evidence="1">Cytoplasm</location>
        <location evidence="1">Cytosol</location>
    </subcellularLocation>
</comment>
<keyword evidence="3" id="KW-0963">Cytoplasm</keyword>
<dbReference type="GO" id="GO:0071973">
    <property type="term" value="P:bacterial-type flagellum-dependent cell motility"/>
    <property type="evidence" value="ECO:0007669"/>
    <property type="project" value="TreeGrafter"/>
</dbReference>
<evidence type="ECO:0000313" key="6">
    <source>
        <dbReference type="EMBL" id="SHI25941.1"/>
    </source>
</evidence>
<accession>A0A1M5ZP16</accession>
<dbReference type="CDD" id="cd16098">
    <property type="entry name" value="FliS"/>
    <property type="match status" value="1"/>
</dbReference>
<dbReference type="Pfam" id="PF02561">
    <property type="entry name" value="FliS"/>
    <property type="match status" value="1"/>
</dbReference>
<dbReference type="PANTHER" id="PTHR34773">
    <property type="entry name" value="FLAGELLAR SECRETION CHAPERONE FLIS"/>
    <property type="match status" value="1"/>
</dbReference>
<protein>
    <submittedName>
        <fullName evidence="6">Flagellar protein FliS</fullName>
    </submittedName>
</protein>
<evidence type="ECO:0000313" key="7">
    <source>
        <dbReference type="Proteomes" id="UP000184278"/>
    </source>
</evidence>
<keyword evidence="6" id="KW-0969">Cilium</keyword>
<organism evidence="6 7">
    <name type="scientific">Butyrivibrio fibrisolvens DSM 3071</name>
    <dbReference type="NCBI Taxonomy" id="1121131"/>
    <lineage>
        <taxon>Bacteria</taxon>
        <taxon>Bacillati</taxon>
        <taxon>Bacillota</taxon>
        <taxon>Clostridia</taxon>
        <taxon>Lachnospirales</taxon>
        <taxon>Lachnospiraceae</taxon>
        <taxon>Butyrivibrio</taxon>
    </lineage>
</organism>
<keyword evidence="7" id="KW-1185">Reference proteome</keyword>
<evidence type="ECO:0000256" key="4">
    <source>
        <dbReference type="ARBA" id="ARBA00022795"/>
    </source>
</evidence>
<dbReference type="GO" id="GO:0005829">
    <property type="term" value="C:cytosol"/>
    <property type="evidence" value="ECO:0007669"/>
    <property type="project" value="UniProtKB-SubCell"/>
</dbReference>
<evidence type="ECO:0000256" key="2">
    <source>
        <dbReference type="ARBA" id="ARBA00008787"/>
    </source>
</evidence>
<name>A0A1M5ZP16_BUTFI</name>
<dbReference type="InterPro" id="IPR036584">
    <property type="entry name" value="FliS_sf"/>
</dbReference>
<keyword evidence="6" id="KW-0966">Cell projection</keyword>
<dbReference type="RefSeq" id="WP_073388232.1">
    <property type="nucleotide sequence ID" value="NZ_FQXK01000021.1"/>
</dbReference>
<dbReference type="GeneID" id="89507911"/>
<dbReference type="NCBIfam" id="TIGR00208">
    <property type="entry name" value="fliS"/>
    <property type="match status" value="1"/>
</dbReference>
<keyword evidence="4" id="KW-1005">Bacterial flagellum biogenesis</keyword>
<proteinExistence type="inferred from homology"/>
<dbReference type="STRING" id="1121131.SAMN02745229_02493"/>
<keyword evidence="6" id="KW-0282">Flagellum</keyword>
<evidence type="ECO:0000256" key="3">
    <source>
        <dbReference type="ARBA" id="ARBA00022490"/>
    </source>
</evidence>
<evidence type="ECO:0000256" key="1">
    <source>
        <dbReference type="ARBA" id="ARBA00004514"/>
    </source>
</evidence>
<dbReference type="SUPFAM" id="SSF101116">
    <property type="entry name" value="Flagellar export chaperone FliS"/>
    <property type="match status" value="1"/>
</dbReference>
<sequence length="158" mass="18329">MTKEQISNYTRRISEANATQMITILYEMTLDYLRDAKKSLLERDYDTFERELTKAQNCISELMRSLNTKYGIANTFMQLYIFSKRHLVSAGIRRDVGFINDVINIFVKMRDCYRELEKLNQAASVITGAQQVFAGLTYSPGHLNEIVTDPYTNRGYRA</sequence>
<reference evidence="7" key="1">
    <citation type="submission" date="2016-11" db="EMBL/GenBank/DDBJ databases">
        <authorList>
            <person name="Varghese N."/>
            <person name="Submissions S."/>
        </authorList>
    </citation>
    <scope>NUCLEOTIDE SEQUENCE [LARGE SCALE GENOMIC DNA]</scope>
    <source>
        <strain evidence="7">DSM 3071</strain>
    </source>
</reference>
<dbReference type="Proteomes" id="UP000184278">
    <property type="component" value="Unassembled WGS sequence"/>
</dbReference>
<dbReference type="PANTHER" id="PTHR34773:SF1">
    <property type="entry name" value="FLAGELLAR SECRETION CHAPERONE FLIS"/>
    <property type="match status" value="1"/>
</dbReference>
<gene>
    <name evidence="6" type="ORF">SAMN02745229_02493</name>
</gene>